<name>A0A699L4F0_TANCI</name>
<protein>
    <submittedName>
        <fullName evidence="1">Uncharacterized protein</fullName>
    </submittedName>
</protein>
<proteinExistence type="predicted"/>
<sequence length="52" mass="5337">GKGAGISGKEWGEVVGVIGMVEKEQKRGDEVVAGLAEVGLNSNRLNVGGRKT</sequence>
<feature type="non-terminal residue" evidence="1">
    <location>
        <position position="52"/>
    </location>
</feature>
<evidence type="ECO:0000313" key="1">
    <source>
        <dbReference type="EMBL" id="GFB22746.1"/>
    </source>
</evidence>
<dbReference type="AlphaFoldDB" id="A0A699L4F0"/>
<organism evidence="1">
    <name type="scientific">Tanacetum cinerariifolium</name>
    <name type="common">Dalmatian daisy</name>
    <name type="synonym">Chrysanthemum cinerariifolium</name>
    <dbReference type="NCBI Taxonomy" id="118510"/>
    <lineage>
        <taxon>Eukaryota</taxon>
        <taxon>Viridiplantae</taxon>
        <taxon>Streptophyta</taxon>
        <taxon>Embryophyta</taxon>
        <taxon>Tracheophyta</taxon>
        <taxon>Spermatophyta</taxon>
        <taxon>Magnoliopsida</taxon>
        <taxon>eudicotyledons</taxon>
        <taxon>Gunneridae</taxon>
        <taxon>Pentapetalae</taxon>
        <taxon>asterids</taxon>
        <taxon>campanulids</taxon>
        <taxon>Asterales</taxon>
        <taxon>Asteraceae</taxon>
        <taxon>Asteroideae</taxon>
        <taxon>Anthemideae</taxon>
        <taxon>Anthemidinae</taxon>
        <taxon>Tanacetum</taxon>
    </lineage>
</organism>
<reference evidence="1" key="1">
    <citation type="journal article" date="2019" name="Sci. Rep.">
        <title>Draft genome of Tanacetum cinerariifolium, the natural source of mosquito coil.</title>
        <authorList>
            <person name="Yamashiro T."/>
            <person name="Shiraishi A."/>
            <person name="Satake H."/>
            <person name="Nakayama K."/>
        </authorList>
    </citation>
    <scope>NUCLEOTIDE SEQUENCE</scope>
</reference>
<comment type="caution">
    <text evidence="1">The sequence shown here is derived from an EMBL/GenBank/DDBJ whole genome shotgun (WGS) entry which is preliminary data.</text>
</comment>
<accession>A0A699L4F0</accession>
<dbReference type="EMBL" id="BKCJ010580126">
    <property type="protein sequence ID" value="GFB22746.1"/>
    <property type="molecule type" value="Genomic_DNA"/>
</dbReference>
<feature type="non-terminal residue" evidence="1">
    <location>
        <position position="1"/>
    </location>
</feature>
<gene>
    <name evidence="1" type="ORF">Tci_694717</name>
</gene>